<proteinExistence type="predicted"/>
<sequence>MLEKEGQVRIPAGCAISGFISRDGNR</sequence>
<accession>K1V1K6</accession>
<protein>
    <submittedName>
        <fullName evidence="1">Uncharacterized protein</fullName>
    </submittedName>
</protein>
<organism evidence="1">
    <name type="scientific">human gut metagenome</name>
    <dbReference type="NCBI Taxonomy" id="408170"/>
    <lineage>
        <taxon>unclassified sequences</taxon>
        <taxon>metagenomes</taxon>
        <taxon>organismal metagenomes</taxon>
    </lineage>
</organism>
<name>K1V1K6_9ZZZZ</name>
<gene>
    <name evidence="1" type="ORF">OBE_00222</name>
</gene>
<dbReference type="EMBL" id="AJWZ01000155">
    <property type="protein sequence ID" value="EKC77721.1"/>
    <property type="molecule type" value="Genomic_DNA"/>
</dbReference>
<dbReference type="AlphaFoldDB" id="K1V1K6"/>
<feature type="non-terminal residue" evidence="1">
    <location>
        <position position="26"/>
    </location>
</feature>
<comment type="caution">
    <text evidence="1">The sequence shown here is derived from an EMBL/GenBank/DDBJ whole genome shotgun (WGS) entry which is preliminary data.</text>
</comment>
<evidence type="ECO:0000313" key="1">
    <source>
        <dbReference type="EMBL" id="EKC77721.1"/>
    </source>
</evidence>
<reference evidence="1" key="1">
    <citation type="journal article" date="2013" name="Environ. Microbiol.">
        <title>Microbiota from the distal guts of lean and obese adolescents exhibit partial functional redundancy besides clear differences in community structure.</title>
        <authorList>
            <person name="Ferrer M."/>
            <person name="Ruiz A."/>
            <person name="Lanza F."/>
            <person name="Haange S.B."/>
            <person name="Oberbach A."/>
            <person name="Till H."/>
            <person name="Bargiela R."/>
            <person name="Campoy C."/>
            <person name="Segura M.T."/>
            <person name="Richter M."/>
            <person name="von Bergen M."/>
            <person name="Seifert J."/>
            <person name="Suarez A."/>
        </authorList>
    </citation>
    <scope>NUCLEOTIDE SEQUENCE</scope>
</reference>